<keyword evidence="2" id="KW-0472">Membrane</keyword>
<feature type="region of interest" description="Disordered" evidence="1">
    <location>
        <begin position="179"/>
        <end position="204"/>
    </location>
</feature>
<evidence type="ECO:0000313" key="3">
    <source>
        <dbReference type="EMBL" id="PTQ56776.1"/>
    </source>
</evidence>
<gene>
    <name evidence="3" type="ORF">BSOLF_2664</name>
</gene>
<feature type="transmembrane region" description="Helical" evidence="2">
    <location>
        <begin position="414"/>
        <end position="443"/>
    </location>
</feature>
<dbReference type="EMBL" id="PEBX01000019">
    <property type="protein sequence ID" value="PTQ56776.1"/>
    <property type="molecule type" value="Genomic_DNA"/>
</dbReference>
<organism evidence="3 4">
    <name type="scientific">Candidatus Carbonibacillus altaicus</name>
    <dbReference type="NCBI Taxonomy" id="2163959"/>
    <lineage>
        <taxon>Bacteria</taxon>
        <taxon>Bacillati</taxon>
        <taxon>Bacillota</taxon>
        <taxon>Bacilli</taxon>
        <taxon>Bacillales</taxon>
        <taxon>Candidatus Carbonibacillus</taxon>
    </lineage>
</organism>
<keyword evidence="2" id="KW-1133">Transmembrane helix</keyword>
<name>A0A2R6Y264_9BACL</name>
<dbReference type="Proteomes" id="UP000244338">
    <property type="component" value="Unassembled WGS sequence"/>
</dbReference>
<sequence>MRHHQGNRLIQNLLLLTGILIVIAGYLLHPEDVFYASLRGVGIWWDVVFPATLPFLIVAELAMGLGLPHFLGVFLQPWMQPLFRLPGMGSFVLTMGFASGYPMAAKLTVRMKQRGYLTPSEAERLVAFTTTADPLFITAAVAVGFFHNAGVGTVLAIIHYTSALILGIILAIIYRDPSSPGDHNRRDHSRRDHSIREKKLSSLASSPGSIIHRAYRALEEARMEDGRPFGRLMADAVNSALTTTLMIGGLIIFFSVLMRIFELTPLIQGCTFLLEKIFFALHLPPELSTPLIQGLFEVTLGERSVADAGGAHLTPLHYALASAILAWGGLSVHAQVATILSEAAIRYWPFFIARIMHSVLAPFLLFILWPFLNRLTSSPSSQPLTPHTVHPVWALPTFGEPFSLWRWVGMHGKMVLVGLALLVMFAAINVLIASFVHTFRLLIHQKNLR</sequence>
<feature type="transmembrane region" description="Helical" evidence="2">
    <location>
        <begin position="87"/>
        <end position="105"/>
    </location>
</feature>
<evidence type="ECO:0000256" key="2">
    <source>
        <dbReference type="SAM" id="Phobius"/>
    </source>
</evidence>
<evidence type="ECO:0000313" key="4">
    <source>
        <dbReference type="Proteomes" id="UP000244338"/>
    </source>
</evidence>
<reference evidence="4" key="1">
    <citation type="journal article" date="2018" name="Sci. Rep.">
        <title>Lignite coal burning seam in the remote Altai Mountains harbors a hydrogen-driven thermophilic microbial community.</title>
        <authorList>
            <person name="Kadnikov V.V."/>
            <person name="Mardanov A.V."/>
            <person name="Ivasenko D.A."/>
            <person name="Antsiferov D.V."/>
            <person name="Beletsky A.V."/>
            <person name="Karnachuk O.V."/>
            <person name="Ravin N.V."/>
        </authorList>
    </citation>
    <scope>NUCLEOTIDE SEQUENCE [LARGE SCALE GENOMIC DNA]</scope>
</reference>
<feature type="transmembrane region" description="Helical" evidence="2">
    <location>
        <begin position="12"/>
        <end position="29"/>
    </location>
</feature>
<comment type="caution">
    <text evidence="3">The sequence shown here is derived from an EMBL/GenBank/DDBJ whole genome shotgun (WGS) entry which is preliminary data.</text>
</comment>
<dbReference type="AlphaFoldDB" id="A0A2R6Y264"/>
<feature type="compositionally biased region" description="Basic and acidic residues" evidence="1">
    <location>
        <begin position="182"/>
        <end position="200"/>
    </location>
</feature>
<feature type="transmembrane region" description="Helical" evidence="2">
    <location>
        <begin position="49"/>
        <end position="75"/>
    </location>
</feature>
<feature type="transmembrane region" description="Helical" evidence="2">
    <location>
        <begin position="351"/>
        <end position="372"/>
    </location>
</feature>
<evidence type="ECO:0008006" key="5">
    <source>
        <dbReference type="Google" id="ProtNLM"/>
    </source>
</evidence>
<feature type="transmembrane region" description="Helical" evidence="2">
    <location>
        <begin position="240"/>
        <end position="261"/>
    </location>
</feature>
<protein>
    <recommendedName>
        <fullName evidence="5">Sporulation integral membrane protein YlbJ</fullName>
    </recommendedName>
</protein>
<feature type="transmembrane region" description="Helical" evidence="2">
    <location>
        <begin position="125"/>
        <end position="146"/>
    </location>
</feature>
<evidence type="ECO:0000256" key="1">
    <source>
        <dbReference type="SAM" id="MobiDB-lite"/>
    </source>
</evidence>
<proteinExistence type="predicted"/>
<feature type="transmembrane region" description="Helical" evidence="2">
    <location>
        <begin position="153"/>
        <end position="174"/>
    </location>
</feature>
<accession>A0A2R6Y264</accession>
<keyword evidence="2" id="KW-0812">Transmembrane</keyword>